<organism evidence="3 4">
    <name type="scientific">Pelodictyon phaeoclathratiforme (strain DSM 5477 / BU-1)</name>
    <dbReference type="NCBI Taxonomy" id="324925"/>
    <lineage>
        <taxon>Bacteria</taxon>
        <taxon>Pseudomonadati</taxon>
        <taxon>Chlorobiota</taxon>
        <taxon>Chlorobiia</taxon>
        <taxon>Chlorobiales</taxon>
        <taxon>Chlorobiaceae</taxon>
        <taxon>Chlorobium/Pelodictyon group</taxon>
        <taxon>Pelodictyon</taxon>
    </lineage>
</organism>
<dbReference type="Proteomes" id="UP000002724">
    <property type="component" value="Chromosome"/>
</dbReference>
<reference evidence="3 4" key="1">
    <citation type="submission" date="2008-06" db="EMBL/GenBank/DDBJ databases">
        <title>Complete sequence of Pelodictyon phaeoclathratiforme BU-1.</title>
        <authorList>
            <consortium name="US DOE Joint Genome Institute"/>
            <person name="Lucas S."/>
            <person name="Copeland A."/>
            <person name="Lapidus A."/>
            <person name="Glavina del Rio T."/>
            <person name="Dalin E."/>
            <person name="Tice H."/>
            <person name="Bruce D."/>
            <person name="Goodwin L."/>
            <person name="Pitluck S."/>
            <person name="Schmutz J."/>
            <person name="Larimer F."/>
            <person name="Land M."/>
            <person name="Hauser L."/>
            <person name="Kyrpides N."/>
            <person name="Mikhailova N."/>
            <person name="Liu Z."/>
            <person name="Li T."/>
            <person name="Zhao F."/>
            <person name="Overmann J."/>
            <person name="Bryant D.A."/>
            <person name="Richardson P."/>
        </authorList>
    </citation>
    <scope>NUCLEOTIDE SEQUENCE [LARGE SCALE GENOMIC DNA]</scope>
    <source>
        <strain evidence="4">DSM 5477 / BU-1</strain>
    </source>
</reference>
<dbReference type="HOGENOM" id="CLU_010194_1_3_10"/>
<evidence type="ECO:0000313" key="3">
    <source>
        <dbReference type="EMBL" id="ACF42798.1"/>
    </source>
</evidence>
<dbReference type="InterPro" id="IPR036291">
    <property type="entry name" value="NAD(P)-bd_dom_sf"/>
</dbReference>
<dbReference type="RefSeq" id="WP_012507293.1">
    <property type="nucleotide sequence ID" value="NC_011060.1"/>
</dbReference>
<keyword evidence="2" id="KW-0560">Oxidoreductase</keyword>
<protein>
    <submittedName>
        <fullName evidence="3">Short-chain dehydrogenase/reductase SDR</fullName>
    </submittedName>
</protein>
<dbReference type="OrthoDB" id="9803333at2"/>
<proteinExistence type="inferred from homology"/>
<gene>
    <name evidence="3" type="ordered locus">Ppha_0472</name>
</gene>
<accession>B4SCW4</accession>
<name>B4SCW4_PELPB</name>
<sequence precursor="true">MTLSGKKVCFMTGASGVLGSEIALAVAGQGYTVFFTWNASESRATEVLEKIRWISPLSQMVRCDVSKSGDIVRAFATFREQFDRLDLLITSASNFFRTPLPNVTEEQWDSLVDTNLKGTFFTMQEAAAIMCKQPFVSRIITMTDISADLVWRNFAPYTVSKCGIQHLTRIFAKEFAPTILVNSIAPGTITLNPQKEMDSEEEMVRKIPLQRLGDPLDIVKCITFLLESDYITGQVLNVEGGRLLQ</sequence>
<dbReference type="eggNOG" id="COG1028">
    <property type="taxonomic scope" value="Bacteria"/>
</dbReference>
<dbReference type="PANTHER" id="PTHR43639:SF1">
    <property type="entry name" value="SHORT-CHAIN DEHYDROGENASE_REDUCTASE FAMILY PROTEIN"/>
    <property type="match status" value="1"/>
</dbReference>
<evidence type="ECO:0000256" key="2">
    <source>
        <dbReference type="ARBA" id="ARBA00023002"/>
    </source>
</evidence>
<dbReference type="CDD" id="cd05233">
    <property type="entry name" value="SDR_c"/>
    <property type="match status" value="1"/>
</dbReference>
<dbReference type="InterPro" id="IPR002347">
    <property type="entry name" value="SDR_fam"/>
</dbReference>
<dbReference type="EMBL" id="CP001110">
    <property type="protein sequence ID" value="ACF42798.1"/>
    <property type="molecule type" value="Genomic_DNA"/>
</dbReference>
<dbReference type="Gene3D" id="3.40.50.720">
    <property type="entry name" value="NAD(P)-binding Rossmann-like Domain"/>
    <property type="match status" value="1"/>
</dbReference>
<dbReference type="AlphaFoldDB" id="B4SCW4"/>
<dbReference type="STRING" id="324925.Ppha_0472"/>
<evidence type="ECO:0000256" key="1">
    <source>
        <dbReference type="ARBA" id="ARBA00006484"/>
    </source>
</evidence>
<dbReference type="SUPFAM" id="SSF51735">
    <property type="entry name" value="NAD(P)-binding Rossmann-fold domains"/>
    <property type="match status" value="1"/>
</dbReference>
<dbReference type="PANTHER" id="PTHR43639">
    <property type="entry name" value="OXIDOREDUCTASE, SHORT-CHAIN DEHYDROGENASE/REDUCTASE FAMILY (AFU_ORTHOLOGUE AFUA_5G02870)"/>
    <property type="match status" value="1"/>
</dbReference>
<comment type="similarity">
    <text evidence="1">Belongs to the short-chain dehydrogenases/reductases (SDR) family.</text>
</comment>
<evidence type="ECO:0000313" key="4">
    <source>
        <dbReference type="Proteomes" id="UP000002724"/>
    </source>
</evidence>
<keyword evidence="4" id="KW-1185">Reference proteome</keyword>
<dbReference type="KEGG" id="pph:Ppha_0472"/>
<dbReference type="Pfam" id="PF13561">
    <property type="entry name" value="adh_short_C2"/>
    <property type="match status" value="1"/>
</dbReference>
<dbReference type="PRINTS" id="PR00081">
    <property type="entry name" value="GDHRDH"/>
</dbReference>
<dbReference type="GO" id="GO:0016491">
    <property type="term" value="F:oxidoreductase activity"/>
    <property type="evidence" value="ECO:0007669"/>
    <property type="project" value="UniProtKB-KW"/>
</dbReference>